<organism evidence="6 7">
    <name type="scientific">Megasphaera lornae</name>
    <dbReference type="NCBI Taxonomy" id="1000568"/>
    <lineage>
        <taxon>Bacteria</taxon>
        <taxon>Bacillati</taxon>
        <taxon>Bacillota</taxon>
        <taxon>Negativicutes</taxon>
        <taxon>Veillonellales</taxon>
        <taxon>Veillonellaceae</taxon>
        <taxon>Megasphaera</taxon>
    </lineage>
</organism>
<comment type="caution">
    <text evidence="6">The sequence shown here is derived from an EMBL/GenBank/DDBJ whole genome shotgun (WGS) entry which is preliminary data.</text>
</comment>
<dbReference type="Proteomes" id="UP000004018">
    <property type="component" value="Unassembled WGS sequence"/>
</dbReference>
<dbReference type="InterPro" id="IPR017871">
    <property type="entry name" value="ABC_transporter-like_CS"/>
</dbReference>
<dbReference type="InterPro" id="IPR003593">
    <property type="entry name" value="AAA+_ATPase"/>
</dbReference>
<dbReference type="CDD" id="cd03221">
    <property type="entry name" value="ABCF_EF-3"/>
    <property type="match status" value="2"/>
</dbReference>
<dbReference type="InterPro" id="IPR003439">
    <property type="entry name" value="ABC_transporter-like_ATP-bd"/>
</dbReference>
<dbReference type="PANTHER" id="PTHR42855:SF1">
    <property type="entry name" value="ABC TRANSPORTER DOMAIN-CONTAINING PROTEIN"/>
    <property type="match status" value="1"/>
</dbReference>
<feature type="domain" description="ABC transporter" evidence="5">
    <location>
        <begin position="311"/>
        <end position="530"/>
    </location>
</feature>
<dbReference type="Pfam" id="PF12848">
    <property type="entry name" value="ABC_tran_Xtn"/>
    <property type="match status" value="1"/>
</dbReference>
<dbReference type="Pfam" id="PF00005">
    <property type="entry name" value="ABC_tran"/>
    <property type="match status" value="2"/>
</dbReference>
<proteinExistence type="predicted"/>
<dbReference type="PROSITE" id="PS00211">
    <property type="entry name" value="ABC_TRANSPORTER_1"/>
    <property type="match status" value="1"/>
</dbReference>
<evidence type="ECO:0000259" key="5">
    <source>
        <dbReference type="PROSITE" id="PS50893"/>
    </source>
</evidence>
<dbReference type="RefSeq" id="WP_007391790.1">
    <property type="nucleotide sequence ID" value="NZ_AFIJ01000045.1"/>
</dbReference>
<keyword evidence="1" id="KW-0547">Nucleotide-binding</keyword>
<evidence type="ECO:0000313" key="6">
    <source>
        <dbReference type="EMBL" id="EGL35094.1"/>
    </source>
</evidence>
<dbReference type="InterPro" id="IPR032781">
    <property type="entry name" value="ABC_tran_Xtn"/>
</dbReference>
<feature type="region of interest" description="Disordered" evidence="4">
    <location>
        <begin position="529"/>
        <end position="549"/>
    </location>
</feature>
<dbReference type="PANTHER" id="PTHR42855">
    <property type="entry name" value="ABC TRANSPORTER ATP-BINDING SUBUNIT"/>
    <property type="match status" value="1"/>
</dbReference>
<evidence type="ECO:0000313" key="7">
    <source>
        <dbReference type="Proteomes" id="UP000004018"/>
    </source>
</evidence>
<evidence type="ECO:0000256" key="2">
    <source>
        <dbReference type="ARBA" id="ARBA00022840"/>
    </source>
</evidence>
<evidence type="ECO:0000256" key="3">
    <source>
        <dbReference type="SAM" id="Coils"/>
    </source>
</evidence>
<evidence type="ECO:0000256" key="4">
    <source>
        <dbReference type="SAM" id="MobiDB-lite"/>
    </source>
</evidence>
<dbReference type="InterPro" id="IPR027417">
    <property type="entry name" value="P-loop_NTPase"/>
</dbReference>
<dbReference type="InterPro" id="IPR051309">
    <property type="entry name" value="ABCF_ATPase"/>
</dbReference>
<keyword evidence="7" id="KW-1185">Reference proteome</keyword>
<gene>
    <name evidence="6" type="ORF">HMPREF1039_0593</name>
</gene>
<dbReference type="EMBL" id="AFIJ01000045">
    <property type="protein sequence ID" value="EGL35094.1"/>
    <property type="molecule type" value="Genomic_DNA"/>
</dbReference>
<dbReference type="SMART" id="SM00382">
    <property type="entry name" value="AAA"/>
    <property type="match status" value="2"/>
</dbReference>
<accession>A0ABN0CYK7</accession>
<sequence length="623" mass="70199">MNILTMEDVTKSYGTKVLFEDVHLAIGKRQKVGVIGLNGAGKTTLLQLAAGAETPDAGTVWRNPKARIHYVPQTSAYIAGRTAVSAVLDGTLPIMQVLRQYEEAVQSGKEEDIIARAAEMDAWDAWDIEKRAKIVLQKLGLPQGNRRVETLSGGQRKRLALARALLMPCDLLIMDEPTNHLDEMTIAWLEEYIAQLKSAVLVSTHDRYFLDSIAQTMVEIDRGKVYSYTGNYAAYVAAHEARLEAEAANEAKRRNVLRREQAWIQRGVQARATKQKARQERYERLCAVEAGRPPSEIEMWDTSARLGKTVIELSEVGFAYAGQAPLFSHVTYRFGRHDRIGIVGRNGAGKSTFLQVLAGTVTPTCGTVLRGQTVRIGFFTQHMPPIDGTQRVIEYVCEEAAYVENRFGKKISASRLAEQFLFPEDMQYTRIEKLSGGEKRRLYLLRLLMRRPNVLLLDEPTNDLDIPTLAVLEEYLDSYQGVVVTVSHDRYFLDRVADTLFVLQQGQWLPYKGDYSAYIMSARQQREGASAGQRVTVPPDKPAAASRREKKGLSIRELAVYEEVLQEIPRYEALVKGLDAAILQAGDAYEKVNELLQERQRAQQQLDALTEQWYRLEELKENT</sequence>
<protein>
    <submittedName>
        <fullName evidence="6">ABC transporter, ATP-binding protein</fullName>
    </submittedName>
</protein>
<keyword evidence="3" id="KW-0175">Coiled coil</keyword>
<dbReference type="Gene3D" id="3.40.50.300">
    <property type="entry name" value="P-loop containing nucleotide triphosphate hydrolases"/>
    <property type="match status" value="2"/>
</dbReference>
<evidence type="ECO:0000256" key="1">
    <source>
        <dbReference type="ARBA" id="ARBA00022741"/>
    </source>
</evidence>
<feature type="domain" description="ABC transporter" evidence="5">
    <location>
        <begin position="4"/>
        <end position="247"/>
    </location>
</feature>
<dbReference type="GO" id="GO:0005524">
    <property type="term" value="F:ATP binding"/>
    <property type="evidence" value="ECO:0007669"/>
    <property type="project" value="UniProtKB-KW"/>
</dbReference>
<dbReference type="PROSITE" id="PS50893">
    <property type="entry name" value="ABC_TRANSPORTER_2"/>
    <property type="match status" value="2"/>
</dbReference>
<keyword evidence="2 6" id="KW-0067">ATP-binding</keyword>
<name>A0ABN0CYK7_9FIRM</name>
<feature type="coiled-coil region" evidence="3">
    <location>
        <begin position="585"/>
        <end position="619"/>
    </location>
</feature>
<dbReference type="SUPFAM" id="SSF52540">
    <property type="entry name" value="P-loop containing nucleoside triphosphate hydrolases"/>
    <property type="match status" value="2"/>
</dbReference>
<reference evidence="6 7" key="1">
    <citation type="submission" date="2011-04" db="EMBL/GenBank/DDBJ databases">
        <authorList>
            <person name="Harkins D.M."/>
            <person name="Madupu R."/>
            <person name="Durkin A.S."/>
            <person name="Torralba M."/>
            <person name="Methe B."/>
            <person name="Sutton G.G."/>
            <person name="Nelson K.E."/>
        </authorList>
    </citation>
    <scope>NUCLEOTIDE SEQUENCE [LARGE SCALE GENOMIC DNA]</scope>
    <source>
        <strain evidence="6 7">UPII 199-6</strain>
    </source>
</reference>